<gene>
    <name evidence="3" type="ORF">CDA63_16670</name>
</gene>
<evidence type="ECO:0000259" key="2">
    <source>
        <dbReference type="Pfam" id="PF01337"/>
    </source>
</evidence>
<evidence type="ECO:0000256" key="1">
    <source>
        <dbReference type="ARBA" id="ARBA00006845"/>
    </source>
</evidence>
<dbReference type="Gene3D" id="3.30.370.10">
    <property type="entry name" value="Barstar-like"/>
    <property type="match status" value="1"/>
</dbReference>
<dbReference type="SUPFAM" id="SSF52038">
    <property type="entry name" value="Barstar-related"/>
    <property type="match status" value="1"/>
</dbReference>
<dbReference type="Proteomes" id="UP000197277">
    <property type="component" value="Unassembled WGS sequence"/>
</dbReference>
<dbReference type="InterPro" id="IPR000468">
    <property type="entry name" value="Barstar"/>
</dbReference>
<organism evidence="3 4">
    <name type="scientific">Hymenobacter amundsenii</name>
    <dbReference type="NCBI Taxonomy" id="2006685"/>
    <lineage>
        <taxon>Bacteria</taxon>
        <taxon>Pseudomonadati</taxon>
        <taxon>Bacteroidota</taxon>
        <taxon>Cytophagia</taxon>
        <taxon>Cytophagales</taxon>
        <taxon>Hymenobacteraceae</taxon>
        <taxon>Hymenobacter</taxon>
    </lineage>
</organism>
<feature type="domain" description="Barstar (barnase inhibitor)" evidence="2">
    <location>
        <begin position="19"/>
        <end position="95"/>
    </location>
</feature>
<dbReference type="Pfam" id="PF01337">
    <property type="entry name" value="Barstar"/>
    <property type="match status" value="1"/>
</dbReference>
<evidence type="ECO:0000313" key="3">
    <source>
        <dbReference type="EMBL" id="OWP61993.1"/>
    </source>
</evidence>
<comment type="similarity">
    <text evidence="1">Belongs to the barstar family.</text>
</comment>
<dbReference type="CDD" id="cd05142">
    <property type="entry name" value="Barstar"/>
    <property type="match status" value="1"/>
</dbReference>
<dbReference type="EMBL" id="NIRR01000036">
    <property type="protein sequence ID" value="OWP61993.1"/>
    <property type="molecule type" value="Genomic_DNA"/>
</dbReference>
<name>A0A246FHI3_9BACT</name>
<dbReference type="AlphaFoldDB" id="A0A246FHI3"/>
<keyword evidence="4" id="KW-1185">Reference proteome</keyword>
<accession>A0A246FHI3</accession>
<comment type="caution">
    <text evidence="3">The sequence shown here is derived from an EMBL/GenBank/DDBJ whole genome shotgun (WGS) entry which is preliminary data.</text>
</comment>
<protein>
    <submittedName>
        <fullName evidence="3">Barnase inhibitor</fullName>
    </submittedName>
</protein>
<sequence length="104" mass="11931">MANPTVFVNASEYLPKMKVALQGSEMTSVLALHAQFKQQLAFPDYYGENLDALWDCIRCVDVPLIVEWRDFAQSRLHLGQYADRVLETLRDAEQEVPGFILEVR</sequence>
<proteinExistence type="inferred from homology"/>
<evidence type="ECO:0000313" key="4">
    <source>
        <dbReference type="Proteomes" id="UP000197277"/>
    </source>
</evidence>
<dbReference type="InterPro" id="IPR035905">
    <property type="entry name" value="Barstar-like_sf"/>
</dbReference>
<reference evidence="3 4" key="1">
    <citation type="submission" date="2017-06" db="EMBL/GenBank/DDBJ databases">
        <title>Hymenobacter amundsenii sp. nov. isolated from regoliths in Antarctica.</title>
        <authorList>
            <person name="Sedlacek I."/>
            <person name="Kralova S."/>
            <person name="Pantucek R."/>
            <person name="Svec P."/>
            <person name="Holochova P."/>
            <person name="Stankova E."/>
            <person name="Vrbovska V."/>
            <person name="Busse H.-J."/>
        </authorList>
    </citation>
    <scope>NUCLEOTIDE SEQUENCE [LARGE SCALE GENOMIC DNA]</scope>
    <source>
        <strain evidence="3 4">CCM 8682</strain>
    </source>
</reference>